<evidence type="ECO:0000313" key="1">
    <source>
        <dbReference type="EMBL" id="KOF91245.1"/>
    </source>
</evidence>
<sequence>MDHTPCQVTLMGGSELCNYIVLLPAVAYTAKLNIHMIPVSRFVISILTMDTGQW</sequence>
<dbReference type="AlphaFoldDB" id="A0A0L8HR62"/>
<organism evidence="1">
    <name type="scientific">Octopus bimaculoides</name>
    <name type="common">California two-spotted octopus</name>
    <dbReference type="NCBI Taxonomy" id="37653"/>
    <lineage>
        <taxon>Eukaryota</taxon>
        <taxon>Metazoa</taxon>
        <taxon>Spiralia</taxon>
        <taxon>Lophotrochozoa</taxon>
        <taxon>Mollusca</taxon>
        <taxon>Cephalopoda</taxon>
        <taxon>Coleoidea</taxon>
        <taxon>Octopodiformes</taxon>
        <taxon>Octopoda</taxon>
        <taxon>Incirrata</taxon>
        <taxon>Octopodidae</taxon>
        <taxon>Octopus</taxon>
    </lineage>
</organism>
<reference evidence="1" key="1">
    <citation type="submission" date="2015-07" db="EMBL/GenBank/DDBJ databases">
        <title>MeaNS - Measles Nucleotide Surveillance Program.</title>
        <authorList>
            <person name="Tran T."/>
            <person name="Druce J."/>
        </authorList>
    </citation>
    <scope>NUCLEOTIDE SEQUENCE</scope>
    <source>
        <strain evidence="1">UCB-OBI-ISO-001</strain>
        <tissue evidence="1">Gonad</tissue>
    </source>
</reference>
<dbReference type="EMBL" id="KQ417585">
    <property type="protein sequence ID" value="KOF91245.1"/>
    <property type="molecule type" value="Genomic_DNA"/>
</dbReference>
<name>A0A0L8HR62_OCTBM</name>
<protein>
    <submittedName>
        <fullName evidence="1">Uncharacterized protein</fullName>
    </submittedName>
</protein>
<gene>
    <name evidence="1" type="ORF">OCBIM_22009354mg</name>
</gene>
<proteinExistence type="predicted"/>
<accession>A0A0L8HR62</accession>